<dbReference type="PROSITE" id="PS51450">
    <property type="entry name" value="LRR"/>
    <property type="match status" value="4"/>
</dbReference>
<evidence type="ECO:0000256" key="3">
    <source>
        <dbReference type="ARBA" id="ARBA00022737"/>
    </source>
</evidence>
<dbReference type="PANTHER" id="PTHR24373:SF275">
    <property type="entry name" value="TIR DOMAIN-CONTAINING PROTEIN"/>
    <property type="match status" value="1"/>
</dbReference>
<proteinExistence type="predicted"/>
<dbReference type="InterPro" id="IPR003591">
    <property type="entry name" value="Leu-rich_rpt_typical-subtyp"/>
</dbReference>
<dbReference type="GO" id="GO:0031012">
    <property type="term" value="C:extracellular matrix"/>
    <property type="evidence" value="ECO:0007669"/>
    <property type="project" value="TreeGrafter"/>
</dbReference>
<organism evidence="6 7">
    <name type="scientific">Asbolus verrucosus</name>
    <name type="common">Desert ironclad beetle</name>
    <dbReference type="NCBI Taxonomy" id="1661398"/>
    <lineage>
        <taxon>Eukaryota</taxon>
        <taxon>Metazoa</taxon>
        <taxon>Ecdysozoa</taxon>
        <taxon>Arthropoda</taxon>
        <taxon>Hexapoda</taxon>
        <taxon>Insecta</taxon>
        <taxon>Pterygota</taxon>
        <taxon>Neoptera</taxon>
        <taxon>Endopterygota</taxon>
        <taxon>Coleoptera</taxon>
        <taxon>Polyphaga</taxon>
        <taxon>Cucujiformia</taxon>
        <taxon>Tenebrionidae</taxon>
        <taxon>Pimeliinae</taxon>
        <taxon>Asbolus</taxon>
    </lineage>
</organism>
<evidence type="ECO:0000313" key="7">
    <source>
        <dbReference type="Proteomes" id="UP000292052"/>
    </source>
</evidence>
<keyword evidence="1" id="KW-0433">Leucine-rich repeat</keyword>
<dbReference type="InterPro" id="IPR001611">
    <property type="entry name" value="Leu-rich_rpt"/>
</dbReference>
<keyword evidence="7" id="KW-1185">Reference proteome</keyword>
<dbReference type="GO" id="GO:0005615">
    <property type="term" value="C:extracellular space"/>
    <property type="evidence" value="ECO:0007669"/>
    <property type="project" value="TreeGrafter"/>
</dbReference>
<name>A0A482VNC8_ASBVE</name>
<keyword evidence="3" id="KW-0677">Repeat</keyword>
<keyword evidence="4" id="KW-1133">Transmembrane helix</keyword>
<evidence type="ECO:0000256" key="2">
    <source>
        <dbReference type="ARBA" id="ARBA00022729"/>
    </source>
</evidence>
<keyword evidence="4" id="KW-0472">Membrane</keyword>
<evidence type="ECO:0000256" key="5">
    <source>
        <dbReference type="SAM" id="SignalP"/>
    </source>
</evidence>
<dbReference type="PRINTS" id="PR00019">
    <property type="entry name" value="LEURICHRPT"/>
</dbReference>
<dbReference type="AlphaFoldDB" id="A0A482VNC8"/>
<keyword evidence="4" id="KW-0812">Transmembrane</keyword>
<dbReference type="SMART" id="SM00369">
    <property type="entry name" value="LRR_TYP"/>
    <property type="match status" value="9"/>
</dbReference>
<feature type="transmembrane region" description="Helical" evidence="4">
    <location>
        <begin position="480"/>
        <end position="502"/>
    </location>
</feature>
<dbReference type="EMBL" id="QDEB01084156">
    <property type="protein sequence ID" value="RZC33969.1"/>
    <property type="molecule type" value="Genomic_DNA"/>
</dbReference>
<dbReference type="Pfam" id="PF13855">
    <property type="entry name" value="LRR_8"/>
    <property type="match status" value="2"/>
</dbReference>
<feature type="chain" id="PRO_5019810135" evidence="5">
    <location>
        <begin position="19"/>
        <end position="519"/>
    </location>
</feature>
<feature type="non-terminal residue" evidence="6">
    <location>
        <position position="519"/>
    </location>
</feature>
<evidence type="ECO:0000256" key="1">
    <source>
        <dbReference type="ARBA" id="ARBA00022614"/>
    </source>
</evidence>
<dbReference type="InterPro" id="IPR032675">
    <property type="entry name" value="LRR_dom_sf"/>
</dbReference>
<dbReference type="STRING" id="1661398.A0A482VNC8"/>
<protein>
    <submittedName>
        <fullName evidence="6">Leucine-rich repeat-containing protein 15-like</fullName>
    </submittedName>
</protein>
<dbReference type="OrthoDB" id="676979at2759"/>
<feature type="signal peptide" evidence="5">
    <location>
        <begin position="1"/>
        <end position="18"/>
    </location>
</feature>
<evidence type="ECO:0000313" key="6">
    <source>
        <dbReference type="EMBL" id="RZC33969.1"/>
    </source>
</evidence>
<gene>
    <name evidence="6" type="ORF">BDFB_009649</name>
</gene>
<dbReference type="Proteomes" id="UP000292052">
    <property type="component" value="Unassembled WGS sequence"/>
</dbReference>
<dbReference type="Gene3D" id="3.80.10.10">
    <property type="entry name" value="Ribonuclease Inhibitor"/>
    <property type="match status" value="3"/>
</dbReference>
<keyword evidence="2 5" id="KW-0732">Signal</keyword>
<sequence length="519" mass="60396">MEIISVMFLLGLTGSSITTHCDKELNYHENYGYGFDVTCEGLTNANDRLLRNISVSNEIVLKINNSNLTKVTASLFQNIQKIRYLTITNSTFSYEAREEPFVNLHNLQHLTVENTYFNELNAHTFQRLNALKELNLFNNSIRSIERDTFKFLENLEVLKLSQNYLKSVYDVPVCELPKLKHFHLDHNQIQILEKSYFFCFHKSDSFGIHLNKQKYEVTSTKSKFFRQMNSTLNLITLDLSYNNINKIEIFDWAFKLKHISLENNKLTTITDKLFSLVDDLERVNLKNNLIESISPRAFIKLVRLKYINLENNKLSDVHLENLPNLEEINLSKNKLISSSLKHINHLPKAKTLLLNDNKLEELPLSIFQNYSSLEILDLSNNNLSLHNLHVLDIAGNRLQNFQFDLISALPSLRVINIKSNLLSCDVLSNIITFLKSKDISYNINEEFEYEKKNIDGIYCEEMSERMQENSSVNHGRLPSALGILFFVVASSVLISLVIYKFLQFSRRRRYIMDEIELIE</sequence>
<reference evidence="6 7" key="1">
    <citation type="submission" date="2017-03" db="EMBL/GenBank/DDBJ databases">
        <title>Genome of the blue death feigning beetle - Asbolus verrucosus.</title>
        <authorList>
            <person name="Rider S.D."/>
        </authorList>
    </citation>
    <scope>NUCLEOTIDE SEQUENCE [LARGE SCALE GENOMIC DNA]</scope>
    <source>
        <strain evidence="6">Butters</strain>
        <tissue evidence="6">Head and leg muscle</tissue>
    </source>
</reference>
<evidence type="ECO:0000256" key="4">
    <source>
        <dbReference type="SAM" id="Phobius"/>
    </source>
</evidence>
<comment type="caution">
    <text evidence="6">The sequence shown here is derived from an EMBL/GenBank/DDBJ whole genome shotgun (WGS) entry which is preliminary data.</text>
</comment>
<accession>A0A482VNC8</accession>
<dbReference type="SUPFAM" id="SSF52058">
    <property type="entry name" value="L domain-like"/>
    <property type="match status" value="2"/>
</dbReference>
<dbReference type="PANTHER" id="PTHR24373">
    <property type="entry name" value="SLIT RELATED LEUCINE-RICH REPEAT NEURONAL PROTEIN"/>
    <property type="match status" value="1"/>
</dbReference>
<dbReference type="InterPro" id="IPR050328">
    <property type="entry name" value="Dev_Immune_Receptor"/>
</dbReference>